<dbReference type="InterPro" id="IPR003777">
    <property type="entry name" value="XdhC_CoxI"/>
</dbReference>
<dbReference type="AlphaFoldDB" id="D5U5T9"/>
<dbReference type="InterPro" id="IPR052698">
    <property type="entry name" value="MoCofactor_Util/Proc"/>
</dbReference>
<dbReference type="Proteomes" id="UP000001915">
    <property type="component" value="Chromosome"/>
</dbReference>
<dbReference type="eggNOG" id="COG1975">
    <property type="taxonomic scope" value="Bacteria"/>
</dbReference>
<evidence type="ECO:0000313" key="4">
    <source>
        <dbReference type="Proteomes" id="UP000001915"/>
    </source>
</evidence>
<dbReference type="InterPro" id="IPR014308">
    <property type="entry name" value="Xanthine_DH_XdhC"/>
</dbReference>
<accession>D5U5T9</accession>
<sequence length="286" mass="32241">MNNKYILDKALEFVNNNIETLLIKIDKTSGSSPRTLDAFMIVYNEDNKQKTIGTIGGGILEFEAVKDAFEFLAKKENHNKKYNLSPEASGGIGMVCGGSVDISFIYLNSNKDFINTLKKEIEDKEINVYIFGAGHVSFDLAEVLYKIGFNCIVIDDREEFANKERFPNAYKVFAEDYNNVFDKINITNKDYIIIVTRGHADDYVVEKNALKTNAAYIGMIGSKNKIKTLHDRLKKEENYTDEMISRVHAPIGLAIGAETTEEIAISIAAELILTRAISENRRKIKK</sequence>
<evidence type="ECO:0000313" key="3">
    <source>
        <dbReference type="EMBL" id="ADG70430.1"/>
    </source>
</evidence>
<dbReference type="PANTHER" id="PTHR30388:SF6">
    <property type="entry name" value="XANTHINE DEHYDROGENASE SUBUNIT A-RELATED"/>
    <property type="match status" value="1"/>
</dbReference>
<dbReference type="InterPro" id="IPR027051">
    <property type="entry name" value="XdhC_Rossmann_dom"/>
</dbReference>
<dbReference type="Pfam" id="PF02625">
    <property type="entry name" value="XdhC_CoxI"/>
    <property type="match status" value="1"/>
</dbReference>
<dbReference type="HOGENOM" id="CLU_041115_4_1_12"/>
<organism evidence="3 4">
    <name type="scientific">Brachyspira murdochii (strain ATCC 51284 / DSM 12563 / 56-150)</name>
    <name type="common">Serpulina murdochii</name>
    <dbReference type="NCBI Taxonomy" id="526224"/>
    <lineage>
        <taxon>Bacteria</taxon>
        <taxon>Pseudomonadati</taxon>
        <taxon>Spirochaetota</taxon>
        <taxon>Spirochaetia</taxon>
        <taxon>Brachyspirales</taxon>
        <taxon>Brachyspiraceae</taxon>
        <taxon>Brachyspira</taxon>
    </lineage>
</organism>
<dbReference type="KEGG" id="brm:Bmur_0325"/>
<dbReference type="STRING" id="526224.Bmur_0325"/>
<dbReference type="OrthoDB" id="9773039at2"/>
<dbReference type="InterPro" id="IPR036291">
    <property type="entry name" value="NAD(P)-bd_dom_sf"/>
</dbReference>
<evidence type="ECO:0000259" key="1">
    <source>
        <dbReference type="Pfam" id="PF02625"/>
    </source>
</evidence>
<evidence type="ECO:0000259" key="2">
    <source>
        <dbReference type="Pfam" id="PF13478"/>
    </source>
</evidence>
<protein>
    <submittedName>
        <fullName evidence="3">Putative dehydrogenase accessory protein</fullName>
    </submittedName>
</protein>
<dbReference type="Gene3D" id="3.40.50.720">
    <property type="entry name" value="NAD(P)-binding Rossmann-like Domain"/>
    <property type="match status" value="1"/>
</dbReference>
<gene>
    <name evidence="3" type="ordered locus">Bmur_0325</name>
</gene>
<name>D5U5T9_BRAM5</name>
<dbReference type="Pfam" id="PF13478">
    <property type="entry name" value="XdhC_C"/>
    <property type="match status" value="1"/>
</dbReference>
<reference evidence="3 4" key="1">
    <citation type="journal article" date="2010" name="Stand. Genomic Sci.">
        <title>Complete genome sequence of Brachyspira murdochii type strain (56-150).</title>
        <authorList>
            <person name="Pati A."/>
            <person name="Sikorski J."/>
            <person name="Gronow S."/>
            <person name="Munk C."/>
            <person name="Lapidus A."/>
            <person name="Copeland A."/>
            <person name="Glavina Del Tio T."/>
            <person name="Nolan M."/>
            <person name="Lucas S."/>
            <person name="Chen F."/>
            <person name="Tice H."/>
            <person name="Cheng J.F."/>
            <person name="Han C."/>
            <person name="Detter J.C."/>
            <person name="Bruce D."/>
            <person name="Tapia R."/>
            <person name="Goodwin L."/>
            <person name="Pitluck S."/>
            <person name="Liolios K."/>
            <person name="Ivanova N."/>
            <person name="Mavromatis K."/>
            <person name="Mikhailova N."/>
            <person name="Chen A."/>
            <person name="Palaniappan K."/>
            <person name="Land M."/>
            <person name="Hauser L."/>
            <person name="Chang Y.J."/>
            <person name="Jeffries C.D."/>
            <person name="Spring S."/>
            <person name="Rohde M."/>
            <person name="Goker M."/>
            <person name="Bristow J."/>
            <person name="Eisen J.A."/>
            <person name="Markowitz V."/>
            <person name="Hugenholtz P."/>
            <person name="Kyrpides N.C."/>
            <person name="Klenk H.P."/>
        </authorList>
    </citation>
    <scope>NUCLEOTIDE SEQUENCE [LARGE SCALE GENOMIC DNA]</scope>
    <source>
        <strain evidence="4">ATCC 51284 / DSM 12563 / 56-150</strain>
    </source>
</reference>
<proteinExistence type="predicted"/>
<dbReference type="SUPFAM" id="SSF51735">
    <property type="entry name" value="NAD(P)-binding Rossmann-fold domains"/>
    <property type="match status" value="1"/>
</dbReference>
<dbReference type="EMBL" id="CP001959">
    <property type="protein sequence ID" value="ADG70430.1"/>
    <property type="molecule type" value="Genomic_DNA"/>
</dbReference>
<feature type="domain" description="XdhC- CoxI" evidence="1">
    <location>
        <begin position="23"/>
        <end position="78"/>
    </location>
</feature>
<dbReference type="NCBIfam" id="TIGR02964">
    <property type="entry name" value="xanthine_xdhC"/>
    <property type="match status" value="1"/>
</dbReference>
<dbReference type="PANTHER" id="PTHR30388">
    <property type="entry name" value="ALDEHYDE OXIDOREDUCTASE MOLYBDENUM COFACTOR ASSEMBLY PROTEIN"/>
    <property type="match status" value="1"/>
</dbReference>
<feature type="domain" description="XdhC Rossmann" evidence="2">
    <location>
        <begin position="128"/>
        <end position="271"/>
    </location>
</feature>
<dbReference type="RefSeq" id="WP_013112858.1">
    <property type="nucleotide sequence ID" value="NC_014150.1"/>
</dbReference>